<protein>
    <recommendedName>
        <fullName evidence="1">Transposase Tc1-like domain-containing protein</fullName>
    </recommendedName>
</protein>
<reference evidence="2 3" key="1">
    <citation type="journal article" date="2019" name="Sci. Rep.">
        <title>Orb-weaving spider Araneus ventricosus genome elucidates the spidroin gene catalogue.</title>
        <authorList>
            <person name="Kono N."/>
            <person name="Nakamura H."/>
            <person name="Ohtoshi R."/>
            <person name="Moran D.A.P."/>
            <person name="Shinohara A."/>
            <person name="Yoshida Y."/>
            <person name="Fujiwara M."/>
            <person name="Mori M."/>
            <person name="Tomita M."/>
            <person name="Arakawa K."/>
        </authorList>
    </citation>
    <scope>NUCLEOTIDE SEQUENCE [LARGE SCALE GENOMIC DNA]</scope>
</reference>
<dbReference type="EMBL" id="BGPR01000808">
    <property type="protein sequence ID" value="GBM36290.1"/>
    <property type="molecule type" value="Genomic_DNA"/>
</dbReference>
<dbReference type="Proteomes" id="UP000499080">
    <property type="component" value="Unassembled WGS sequence"/>
</dbReference>
<dbReference type="GO" id="GO:0003677">
    <property type="term" value="F:DNA binding"/>
    <property type="evidence" value="ECO:0007669"/>
    <property type="project" value="InterPro"/>
</dbReference>
<name>A0A4Y2F429_ARAVE</name>
<feature type="domain" description="Transposase Tc1-like" evidence="1">
    <location>
        <begin position="26"/>
        <end position="97"/>
    </location>
</feature>
<dbReference type="AlphaFoldDB" id="A0A4Y2F429"/>
<sequence>MIRLYETRKVTRYYSSGRVAKTTGDRYTKITTEKNCRITVVKLAQGIQTSESTRLSRQTVTRRLHHVGWFVRKPVRFIPLSISDEKKRYECCREHVNWSDQQ</sequence>
<organism evidence="2 3">
    <name type="scientific">Araneus ventricosus</name>
    <name type="common">Orbweaver spider</name>
    <name type="synonym">Epeira ventricosa</name>
    <dbReference type="NCBI Taxonomy" id="182803"/>
    <lineage>
        <taxon>Eukaryota</taxon>
        <taxon>Metazoa</taxon>
        <taxon>Ecdysozoa</taxon>
        <taxon>Arthropoda</taxon>
        <taxon>Chelicerata</taxon>
        <taxon>Arachnida</taxon>
        <taxon>Araneae</taxon>
        <taxon>Araneomorphae</taxon>
        <taxon>Entelegynae</taxon>
        <taxon>Araneoidea</taxon>
        <taxon>Araneidae</taxon>
        <taxon>Araneus</taxon>
    </lineage>
</organism>
<comment type="caution">
    <text evidence="2">The sequence shown here is derived from an EMBL/GenBank/DDBJ whole genome shotgun (WGS) entry which is preliminary data.</text>
</comment>
<accession>A0A4Y2F429</accession>
<dbReference type="GO" id="GO:0006313">
    <property type="term" value="P:DNA transposition"/>
    <property type="evidence" value="ECO:0007669"/>
    <property type="project" value="InterPro"/>
</dbReference>
<evidence type="ECO:0000259" key="1">
    <source>
        <dbReference type="Pfam" id="PF01498"/>
    </source>
</evidence>
<dbReference type="InterPro" id="IPR002492">
    <property type="entry name" value="Transposase_Tc1-like"/>
</dbReference>
<gene>
    <name evidence="2" type="ORF">AVEN_98950_1</name>
</gene>
<evidence type="ECO:0000313" key="3">
    <source>
        <dbReference type="Proteomes" id="UP000499080"/>
    </source>
</evidence>
<proteinExistence type="predicted"/>
<dbReference type="GO" id="GO:0015074">
    <property type="term" value="P:DNA integration"/>
    <property type="evidence" value="ECO:0007669"/>
    <property type="project" value="InterPro"/>
</dbReference>
<keyword evidence="3" id="KW-1185">Reference proteome</keyword>
<dbReference type="Pfam" id="PF01498">
    <property type="entry name" value="HTH_Tnp_Tc3_2"/>
    <property type="match status" value="1"/>
</dbReference>
<dbReference type="OrthoDB" id="9996331at2759"/>
<evidence type="ECO:0000313" key="2">
    <source>
        <dbReference type="EMBL" id="GBM36290.1"/>
    </source>
</evidence>